<dbReference type="OrthoDB" id="9800332at2"/>
<dbReference type="GO" id="GO:0005829">
    <property type="term" value="C:cytosol"/>
    <property type="evidence" value="ECO:0007669"/>
    <property type="project" value="TreeGrafter"/>
</dbReference>
<evidence type="ECO:0000256" key="6">
    <source>
        <dbReference type="ARBA" id="ARBA00022741"/>
    </source>
</evidence>
<comment type="catalytic activity">
    <reaction evidence="10 11">
        <text>shikimate + ATP = 3-phosphoshikimate + ADP + H(+)</text>
        <dbReference type="Rhea" id="RHEA:13121"/>
        <dbReference type="ChEBI" id="CHEBI:15378"/>
        <dbReference type="ChEBI" id="CHEBI:30616"/>
        <dbReference type="ChEBI" id="CHEBI:36208"/>
        <dbReference type="ChEBI" id="CHEBI:145989"/>
        <dbReference type="ChEBI" id="CHEBI:456216"/>
        <dbReference type="EC" id="2.7.1.71"/>
    </reaction>
</comment>
<feature type="binding site" evidence="11">
    <location>
        <begin position="14"/>
        <end position="19"/>
    </location>
    <ligand>
        <name>ATP</name>
        <dbReference type="ChEBI" id="CHEBI:30616"/>
    </ligand>
</feature>
<evidence type="ECO:0000256" key="11">
    <source>
        <dbReference type="HAMAP-Rule" id="MF_00109"/>
    </source>
</evidence>
<feature type="binding site" evidence="11">
    <location>
        <position position="60"/>
    </location>
    <ligand>
        <name>substrate</name>
    </ligand>
</feature>
<gene>
    <name evidence="11" type="primary">aroK</name>
    <name evidence="12" type="ORF">EDC25_10568</name>
</gene>
<evidence type="ECO:0000313" key="12">
    <source>
        <dbReference type="EMBL" id="TCS99635.1"/>
    </source>
</evidence>
<evidence type="ECO:0000256" key="1">
    <source>
        <dbReference type="ARBA" id="ARBA00004842"/>
    </source>
</evidence>
<organism evidence="12 13">
    <name type="scientific">Pseudofulvimonas gallinarii</name>
    <dbReference type="NCBI Taxonomy" id="634155"/>
    <lineage>
        <taxon>Bacteria</taxon>
        <taxon>Pseudomonadati</taxon>
        <taxon>Pseudomonadota</taxon>
        <taxon>Gammaproteobacteria</taxon>
        <taxon>Lysobacterales</taxon>
        <taxon>Rhodanobacteraceae</taxon>
        <taxon>Pseudofulvimonas</taxon>
    </lineage>
</organism>
<feature type="binding site" evidence="11">
    <location>
        <position position="36"/>
    </location>
    <ligand>
        <name>substrate</name>
    </ligand>
</feature>
<keyword evidence="9 11" id="KW-0057">Aromatic amino acid biosynthesis</keyword>
<comment type="pathway">
    <text evidence="1 11">Metabolic intermediate biosynthesis; chorismate biosynthesis; chorismate from D-erythrose 4-phosphate and phosphoenolpyruvate: step 5/7.</text>
</comment>
<accession>A0A4S3L1E0</accession>
<dbReference type="Gene3D" id="3.40.50.300">
    <property type="entry name" value="P-loop containing nucleotide triphosphate hydrolases"/>
    <property type="match status" value="1"/>
</dbReference>
<dbReference type="HAMAP" id="MF_00109">
    <property type="entry name" value="Shikimate_kinase"/>
    <property type="match status" value="1"/>
</dbReference>
<dbReference type="GO" id="GO:0009423">
    <property type="term" value="P:chorismate biosynthetic process"/>
    <property type="evidence" value="ECO:0007669"/>
    <property type="project" value="UniProtKB-UniRule"/>
</dbReference>
<dbReference type="PRINTS" id="PR01100">
    <property type="entry name" value="SHIKIMTKNASE"/>
</dbReference>
<evidence type="ECO:0000256" key="10">
    <source>
        <dbReference type="ARBA" id="ARBA00048567"/>
    </source>
</evidence>
<evidence type="ECO:0000256" key="7">
    <source>
        <dbReference type="ARBA" id="ARBA00022777"/>
    </source>
</evidence>
<dbReference type="GO" id="GO:0004765">
    <property type="term" value="F:shikimate kinase activity"/>
    <property type="evidence" value="ECO:0007669"/>
    <property type="project" value="UniProtKB-UniRule"/>
</dbReference>
<comment type="subunit">
    <text evidence="11">Monomer.</text>
</comment>
<dbReference type="AlphaFoldDB" id="A0A4S3L1E0"/>
<comment type="cofactor">
    <cofactor evidence="11">
        <name>Mg(2+)</name>
        <dbReference type="ChEBI" id="CHEBI:18420"/>
    </cofactor>
    <text evidence="11">Binds 1 Mg(2+) ion per subunit.</text>
</comment>
<dbReference type="InterPro" id="IPR027417">
    <property type="entry name" value="P-loop_NTPase"/>
</dbReference>
<proteinExistence type="inferred from homology"/>
<evidence type="ECO:0000256" key="5">
    <source>
        <dbReference type="ARBA" id="ARBA00022679"/>
    </source>
</evidence>
<comment type="similarity">
    <text evidence="2 11">Belongs to the shikimate kinase family.</text>
</comment>
<feature type="binding site" evidence="11">
    <location>
        <position position="18"/>
    </location>
    <ligand>
        <name>Mg(2+)</name>
        <dbReference type="ChEBI" id="CHEBI:18420"/>
    </ligand>
</feature>
<evidence type="ECO:0000256" key="2">
    <source>
        <dbReference type="ARBA" id="ARBA00006997"/>
    </source>
</evidence>
<evidence type="ECO:0000256" key="3">
    <source>
        <dbReference type="ARBA" id="ARBA00012154"/>
    </source>
</evidence>
<feature type="binding site" evidence="11">
    <location>
        <position position="82"/>
    </location>
    <ligand>
        <name>substrate</name>
    </ligand>
</feature>
<dbReference type="InterPro" id="IPR031322">
    <property type="entry name" value="Shikimate/glucono_kinase"/>
</dbReference>
<dbReference type="GO" id="GO:0005524">
    <property type="term" value="F:ATP binding"/>
    <property type="evidence" value="ECO:0007669"/>
    <property type="project" value="UniProtKB-UniRule"/>
</dbReference>
<keyword evidence="4 11" id="KW-0028">Amino-acid biosynthesis</keyword>
<dbReference type="PROSITE" id="PS01128">
    <property type="entry name" value="SHIKIMATE_KINASE"/>
    <property type="match status" value="1"/>
</dbReference>
<reference evidence="12 13" key="1">
    <citation type="submission" date="2019-03" db="EMBL/GenBank/DDBJ databases">
        <title>Genomic Encyclopedia of Type Strains, Phase IV (KMG-IV): sequencing the most valuable type-strain genomes for metagenomic binning, comparative biology and taxonomic classification.</title>
        <authorList>
            <person name="Goeker M."/>
        </authorList>
    </citation>
    <scope>NUCLEOTIDE SEQUENCE [LARGE SCALE GENOMIC DNA]</scope>
    <source>
        <strain evidence="12 13">DSM 21944</strain>
    </source>
</reference>
<dbReference type="CDD" id="cd00464">
    <property type="entry name" value="SK"/>
    <property type="match status" value="1"/>
</dbReference>
<keyword evidence="11" id="KW-0460">Magnesium</keyword>
<dbReference type="RefSeq" id="WP_123521588.1">
    <property type="nucleotide sequence ID" value="NZ_JBHLWF010000028.1"/>
</dbReference>
<keyword evidence="11" id="KW-0479">Metal-binding</keyword>
<dbReference type="InterPro" id="IPR023000">
    <property type="entry name" value="Shikimate_kinase_CS"/>
</dbReference>
<dbReference type="GO" id="GO:0000287">
    <property type="term" value="F:magnesium ion binding"/>
    <property type="evidence" value="ECO:0007669"/>
    <property type="project" value="UniProtKB-UniRule"/>
</dbReference>
<feature type="binding site" evidence="11">
    <location>
        <position position="120"/>
    </location>
    <ligand>
        <name>ATP</name>
        <dbReference type="ChEBI" id="CHEBI:30616"/>
    </ligand>
</feature>
<keyword evidence="11" id="KW-0963">Cytoplasm</keyword>
<keyword evidence="7 11" id="KW-0418">Kinase</keyword>
<dbReference type="SUPFAM" id="SSF52540">
    <property type="entry name" value="P-loop containing nucleoside triphosphate hydrolases"/>
    <property type="match status" value="1"/>
</dbReference>
<dbReference type="UniPathway" id="UPA00053">
    <property type="reaction ID" value="UER00088"/>
</dbReference>
<comment type="function">
    <text evidence="11">Catalyzes the specific phosphorylation of the 3-hydroxyl group of shikimic acid using ATP as a cosubstrate.</text>
</comment>
<dbReference type="PANTHER" id="PTHR21087:SF16">
    <property type="entry name" value="SHIKIMATE KINASE 1, CHLOROPLASTIC"/>
    <property type="match status" value="1"/>
</dbReference>
<protein>
    <recommendedName>
        <fullName evidence="3 11">Shikimate kinase</fullName>
        <shortName evidence="11">SK</shortName>
        <ecNumber evidence="3 11">2.7.1.71</ecNumber>
    </recommendedName>
</protein>
<dbReference type="GO" id="GO:0008652">
    <property type="term" value="P:amino acid biosynthetic process"/>
    <property type="evidence" value="ECO:0007669"/>
    <property type="project" value="UniProtKB-KW"/>
</dbReference>
<feature type="binding site" evidence="11">
    <location>
        <position position="139"/>
    </location>
    <ligand>
        <name>substrate</name>
    </ligand>
</feature>
<evidence type="ECO:0000256" key="9">
    <source>
        <dbReference type="ARBA" id="ARBA00023141"/>
    </source>
</evidence>
<sequence length="192" mass="20759">MSDQRHIALIGPMGAGKSSIGRHLAQLLSRQLIDLDRCIEEKAGAGIPWIFDKEGEAGFRRRERDALCVALQGGGAVIACGGGVVLDADNRRDLRHRAFVVHLDASIDELAQRLARDRNRPLLQTGDRRARMEQLARERAPLYAATADLVFSADGSGPCASARRIIERLPNDLVPATRTGGGECADEPAGEE</sequence>
<comment type="caution">
    <text evidence="12">The sequence shown here is derived from an EMBL/GenBank/DDBJ whole genome shotgun (WGS) entry which is preliminary data.</text>
</comment>
<dbReference type="InterPro" id="IPR000623">
    <property type="entry name" value="Shikimate_kinase/TSH1"/>
</dbReference>
<dbReference type="Proteomes" id="UP000294599">
    <property type="component" value="Unassembled WGS sequence"/>
</dbReference>
<keyword evidence="6 11" id="KW-0547">Nucleotide-binding</keyword>
<keyword evidence="5 11" id="KW-0808">Transferase</keyword>
<dbReference type="Pfam" id="PF01202">
    <property type="entry name" value="SKI"/>
    <property type="match status" value="1"/>
</dbReference>
<evidence type="ECO:0000313" key="13">
    <source>
        <dbReference type="Proteomes" id="UP000294599"/>
    </source>
</evidence>
<name>A0A4S3L1E0_9GAMM</name>
<dbReference type="PANTHER" id="PTHR21087">
    <property type="entry name" value="SHIKIMATE KINASE"/>
    <property type="match status" value="1"/>
</dbReference>
<keyword evidence="13" id="KW-1185">Reference proteome</keyword>
<evidence type="ECO:0000256" key="8">
    <source>
        <dbReference type="ARBA" id="ARBA00022840"/>
    </source>
</evidence>
<comment type="subcellular location">
    <subcellularLocation>
        <location evidence="11">Cytoplasm</location>
    </subcellularLocation>
</comment>
<comment type="caution">
    <text evidence="11">Lacks conserved residue(s) required for the propagation of feature annotation.</text>
</comment>
<evidence type="ECO:0000256" key="4">
    <source>
        <dbReference type="ARBA" id="ARBA00022605"/>
    </source>
</evidence>
<keyword evidence="8 11" id="KW-0067">ATP-binding</keyword>
<dbReference type="EC" id="2.7.1.71" evidence="3 11"/>
<dbReference type="GO" id="GO:0009073">
    <property type="term" value="P:aromatic amino acid family biosynthetic process"/>
    <property type="evidence" value="ECO:0007669"/>
    <property type="project" value="UniProtKB-KW"/>
</dbReference>
<dbReference type="EMBL" id="SMAF01000005">
    <property type="protein sequence ID" value="TCS99635.1"/>
    <property type="molecule type" value="Genomic_DNA"/>
</dbReference>